<organism evidence="1 2">
    <name type="scientific">Basidiobolus ranarum</name>
    <dbReference type="NCBI Taxonomy" id="34480"/>
    <lineage>
        <taxon>Eukaryota</taxon>
        <taxon>Fungi</taxon>
        <taxon>Fungi incertae sedis</taxon>
        <taxon>Zoopagomycota</taxon>
        <taxon>Entomophthoromycotina</taxon>
        <taxon>Basidiobolomycetes</taxon>
        <taxon>Basidiobolales</taxon>
        <taxon>Basidiobolaceae</taxon>
        <taxon>Basidiobolus</taxon>
    </lineage>
</organism>
<dbReference type="EMBL" id="JASJQH010000507">
    <property type="protein sequence ID" value="KAK9764047.1"/>
    <property type="molecule type" value="Genomic_DNA"/>
</dbReference>
<protein>
    <submittedName>
        <fullName evidence="1">Uncharacterized protein</fullName>
    </submittedName>
</protein>
<sequence>MALISSSNDYHGKRSMRIWRQVSSFSEISESRASRMIGKMSFRGNVFKPVNDILVHEFEQFFVD</sequence>
<dbReference type="Proteomes" id="UP001479436">
    <property type="component" value="Unassembled WGS sequence"/>
</dbReference>
<evidence type="ECO:0000313" key="1">
    <source>
        <dbReference type="EMBL" id="KAK9764047.1"/>
    </source>
</evidence>
<keyword evidence="2" id="KW-1185">Reference proteome</keyword>
<comment type="caution">
    <text evidence="1">The sequence shown here is derived from an EMBL/GenBank/DDBJ whole genome shotgun (WGS) entry which is preliminary data.</text>
</comment>
<proteinExistence type="predicted"/>
<name>A0ABR2WRA1_9FUNG</name>
<evidence type="ECO:0000313" key="2">
    <source>
        <dbReference type="Proteomes" id="UP001479436"/>
    </source>
</evidence>
<reference evidence="1 2" key="1">
    <citation type="submission" date="2023-04" db="EMBL/GenBank/DDBJ databases">
        <title>Genome of Basidiobolus ranarum AG-B5.</title>
        <authorList>
            <person name="Stajich J.E."/>
            <person name="Carter-House D."/>
            <person name="Gryganskyi A."/>
        </authorList>
    </citation>
    <scope>NUCLEOTIDE SEQUENCE [LARGE SCALE GENOMIC DNA]</scope>
    <source>
        <strain evidence="1 2">AG-B5</strain>
    </source>
</reference>
<accession>A0ABR2WRA1</accession>
<gene>
    <name evidence="1" type="ORF">K7432_008808</name>
</gene>